<comment type="function">
    <text evidence="5">ATP-dependent carboxylate-amine ligase which exhibits weak glutamate--cysteine ligase activity.</text>
</comment>
<proteinExistence type="inferred from homology"/>
<dbReference type="GO" id="GO:0004357">
    <property type="term" value="F:glutamate-cysteine ligase activity"/>
    <property type="evidence" value="ECO:0007669"/>
    <property type="project" value="UniProtKB-EC"/>
</dbReference>
<keyword evidence="1 5" id="KW-0436">Ligase</keyword>
<accession>A0ABV8I965</accession>
<dbReference type="PANTHER" id="PTHR36510">
    <property type="entry name" value="GLUTAMATE--CYSTEINE LIGASE 2-RELATED"/>
    <property type="match status" value="1"/>
</dbReference>
<comment type="similarity">
    <text evidence="5">Belongs to the glutamate--cysteine ligase type 2 family. YbdK subfamily.</text>
</comment>
<dbReference type="Pfam" id="PF04107">
    <property type="entry name" value="GCS2"/>
    <property type="match status" value="1"/>
</dbReference>
<keyword evidence="7" id="KW-1185">Reference proteome</keyword>
<organism evidence="6 7">
    <name type="scientific">Planomonospora corallina</name>
    <dbReference type="NCBI Taxonomy" id="1806052"/>
    <lineage>
        <taxon>Bacteria</taxon>
        <taxon>Bacillati</taxon>
        <taxon>Actinomycetota</taxon>
        <taxon>Actinomycetes</taxon>
        <taxon>Streptosporangiales</taxon>
        <taxon>Streptosporangiaceae</taxon>
        <taxon>Planomonospora</taxon>
    </lineage>
</organism>
<evidence type="ECO:0000256" key="3">
    <source>
        <dbReference type="ARBA" id="ARBA00022840"/>
    </source>
</evidence>
<sequence>MAGLAEPIAVGVEEEFHVVDLETRRLVPRAGVLLERLPEDRFTHELQRSVVEANSRPFVRLADLAHDLTALRRTVIAAADGLGLGIAAAGSVPLVDTEALKISPDPRYEQMLADYQLLTREQLICGAQVHAEVSDRDLAVVISHRLAPWLPPLLALSASSPYWLGTDTGYAGYRPLIWQRWPTAGPVAAFSSAAEYDRVIADLIRSGVITDPGMIYFDIRPSDHVPTVELRICDACPLVGDVVLLAGLFRALVARELEAIRTGTGHGVRLEMVRAATWRAARSGLEGDLVDPVEGVPRPAGEVVRRMVDGLRPQLEGTGDWELVSRLAWDALARGCSAARQRAAFARAGRLSDVVDLVLAETRSQEWEAA</sequence>
<dbReference type="PANTHER" id="PTHR36510:SF1">
    <property type="entry name" value="GLUTAMATE--CYSTEINE LIGASE 2-RELATED"/>
    <property type="match status" value="1"/>
</dbReference>
<dbReference type="NCBIfam" id="TIGR02050">
    <property type="entry name" value="gshA_cyan_rel"/>
    <property type="match status" value="1"/>
</dbReference>
<gene>
    <name evidence="6" type="ORF">ACFOWE_16520</name>
</gene>
<dbReference type="EC" id="6.3.2.2" evidence="5"/>
<dbReference type="SUPFAM" id="SSF55931">
    <property type="entry name" value="Glutamine synthetase/guanido kinase"/>
    <property type="match status" value="1"/>
</dbReference>
<dbReference type="InterPro" id="IPR006336">
    <property type="entry name" value="GCS2"/>
</dbReference>
<dbReference type="InterPro" id="IPR011793">
    <property type="entry name" value="YbdK"/>
</dbReference>
<comment type="catalytic activity">
    <reaction evidence="4 5">
        <text>L-cysteine + L-glutamate + ATP = gamma-L-glutamyl-L-cysteine + ADP + phosphate + H(+)</text>
        <dbReference type="Rhea" id="RHEA:13285"/>
        <dbReference type="ChEBI" id="CHEBI:15378"/>
        <dbReference type="ChEBI" id="CHEBI:29985"/>
        <dbReference type="ChEBI" id="CHEBI:30616"/>
        <dbReference type="ChEBI" id="CHEBI:35235"/>
        <dbReference type="ChEBI" id="CHEBI:43474"/>
        <dbReference type="ChEBI" id="CHEBI:58173"/>
        <dbReference type="ChEBI" id="CHEBI:456216"/>
        <dbReference type="EC" id="6.3.2.2"/>
    </reaction>
</comment>
<reference evidence="7" key="1">
    <citation type="journal article" date="2019" name="Int. J. Syst. Evol. Microbiol.">
        <title>The Global Catalogue of Microorganisms (GCM) 10K type strain sequencing project: providing services to taxonomists for standard genome sequencing and annotation.</title>
        <authorList>
            <consortium name="The Broad Institute Genomics Platform"/>
            <consortium name="The Broad Institute Genome Sequencing Center for Infectious Disease"/>
            <person name="Wu L."/>
            <person name="Ma J."/>
        </authorList>
    </citation>
    <scope>NUCLEOTIDE SEQUENCE [LARGE SCALE GENOMIC DNA]</scope>
    <source>
        <strain evidence="7">TBRC 4489</strain>
    </source>
</reference>
<evidence type="ECO:0000313" key="6">
    <source>
        <dbReference type="EMBL" id="MFC4059911.1"/>
    </source>
</evidence>
<evidence type="ECO:0000256" key="1">
    <source>
        <dbReference type="ARBA" id="ARBA00022598"/>
    </source>
</evidence>
<dbReference type="InterPro" id="IPR050141">
    <property type="entry name" value="GCL_type2/YbdK_subfam"/>
</dbReference>
<evidence type="ECO:0000256" key="5">
    <source>
        <dbReference type="HAMAP-Rule" id="MF_01609"/>
    </source>
</evidence>
<protein>
    <recommendedName>
        <fullName evidence="5">Putative glutamate--cysteine ligase 2</fullName>
        <ecNumber evidence="5">6.3.2.2</ecNumber>
    </recommendedName>
    <alternativeName>
        <fullName evidence="5">Gamma-glutamylcysteine synthetase 2</fullName>
        <shortName evidence="5">GCS 2</shortName>
        <shortName evidence="5">Gamma-GCS 2</shortName>
    </alternativeName>
</protein>
<keyword evidence="3 5" id="KW-0067">ATP-binding</keyword>
<name>A0ABV8I965_9ACTN</name>
<evidence type="ECO:0000256" key="2">
    <source>
        <dbReference type="ARBA" id="ARBA00022741"/>
    </source>
</evidence>
<evidence type="ECO:0000313" key="7">
    <source>
        <dbReference type="Proteomes" id="UP001595850"/>
    </source>
</evidence>
<dbReference type="InterPro" id="IPR014746">
    <property type="entry name" value="Gln_synth/guanido_kin_cat_dom"/>
</dbReference>
<evidence type="ECO:0000256" key="4">
    <source>
        <dbReference type="ARBA" id="ARBA00048819"/>
    </source>
</evidence>
<dbReference type="NCBIfam" id="NF010041">
    <property type="entry name" value="PRK13517.1-1"/>
    <property type="match status" value="1"/>
</dbReference>
<keyword evidence="2 5" id="KW-0547">Nucleotide-binding</keyword>
<dbReference type="HAMAP" id="MF_01609">
    <property type="entry name" value="Glu_cys_ligase_2"/>
    <property type="match status" value="1"/>
</dbReference>
<dbReference type="RefSeq" id="WP_377288586.1">
    <property type="nucleotide sequence ID" value="NZ_JBHSBM010000017.1"/>
</dbReference>
<dbReference type="EMBL" id="JBHSBM010000017">
    <property type="protein sequence ID" value="MFC4059911.1"/>
    <property type="molecule type" value="Genomic_DNA"/>
</dbReference>
<comment type="caution">
    <text evidence="6">The sequence shown here is derived from an EMBL/GenBank/DDBJ whole genome shotgun (WGS) entry which is preliminary data.</text>
</comment>
<dbReference type="Proteomes" id="UP001595850">
    <property type="component" value="Unassembled WGS sequence"/>
</dbReference>
<dbReference type="Gene3D" id="3.30.590.20">
    <property type="match status" value="1"/>
</dbReference>